<dbReference type="PANTHER" id="PTHR43630">
    <property type="entry name" value="POLY-BETA-1,6-N-ACETYL-D-GLUCOSAMINE SYNTHASE"/>
    <property type="match status" value="1"/>
</dbReference>
<gene>
    <name evidence="2" type="ORF">PM10SUCC1_29640</name>
</gene>
<evidence type="ECO:0000313" key="3">
    <source>
        <dbReference type="Proteomes" id="UP001144471"/>
    </source>
</evidence>
<evidence type="ECO:0000313" key="2">
    <source>
        <dbReference type="EMBL" id="GLI57450.1"/>
    </source>
</evidence>
<dbReference type="AlphaFoldDB" id="A0A9W6GNY7"/>
<protein>
    <submittedName>
        <fullName evidence="2">Beta 1,4 glucosyltransferase</fullName>
    </submittedName>
</protein>
<dbReference type="InterPro" id="IPR029044">
    <property type="entry name" value="Nucleotide-diphossugar_trans"/>
</dbReference>
<dbReference type="PANTHER" id="PTHR43630:SF2">
    <property type="entry name" value="GLYCOSYLTRANSFERASE"/>
    <property type="match status" value="1"/>
</dbReference>
<dbReference type="Gene3D" id="3.90.550.10">
    <property type="entry name" value="Spore Coat Polysaccharide Biosynthesis Protein SpsA, Chain A"/>
    <property type="match status" value="1"/>
</dbReference>
<proteinExistence type="predicted"/>
<dbReference type="Pfam" id="PF00535">
    <property type="entry name" value="Glycos_transf_2"/>
    <property type="match status" value="1"/>
</dbReference>
<reference evidence="2" key="1">
    <citation type="submission" date="2022-12" db="EMBL/GenBank/DDBJ databases">
        <title>Reference genome sequencing for broad-spectrum identification of bacterial and archaeal isolates by mass spectrometry.</title>
        <authorList>
            <person name="Sekiguchi Y."/>
            <person name="Tourlousse D.M."/>
        </authorList>
    </citation>
    <scope>NUCLEOTIDE SEQUENCE</scope>
    <source>
        <strain evidence="2">10succ1</strain>
    </source>
</reference>
<keyword evidence="3" id="KW-1185">Reference proteome</keyword>
<accession>A0A9W6GNY7</accession>
<dbReference type="EMBL" id="BSDY01000018">
    <property type="protein sequence ID" value="GLI57450.1"/>
    <property type="molecule type" value="Genomic_DNA"/>
</dbReference>
<feature type="domain" description="Glycosyltransferase 2-like" evidence="1">
    <location>
        <begin position="4"/>
        <end position="134"/>
    </location>
</feature>
<dbReference type="CDD" id="cd02511">
    <property type="entry name" value="Beta4Glucosyltransferase"/>
    <property type="match status" value="1"/>
</dbReference>
<evidence type="ECO:0000259" key="1">
    <source>
        <dbReference type="Pfam" id="PF00535"/>
    </source>
</evidence>
<comment type="caution">
    <text evidence="2">The sequence shown here is derived from an EMBL/GenBank/DDBJ whole genome shotgun (WGS) entry which is preliminary data.</text>
</comment>
<organism evidence="2 3">
    <name type="scientific">Propionigenium maris DSM 9537</name>
    <dbReference type="NCBI Taxonomy" id="1123000"/>
    <lineage>
        <taxon>Bacteria</taxon>
        <taxon>Fusobacteriati</taxon>
        <taxon>Fusobacteriota</taxon>
        <taxon>Fusobacteriia</taxon>
        <taxon>Fusobacteriales</taxon>
        <taxon>Fusobacteriaceae</taxon>
        <taxon>Propionigenium</taxon>
    </lineage>
</organism>
<sequence length="253" mass="29603">MKLSVGIITYNEERNLPKTLEAAKKIADEIIIVDSHSTDRTVEIAEFHGARVYPEDWKGFGPQKNSVIDKCQGEWILLIDADEELSPELTDKIKRITEGESKYDVYDINRCSVCFGKELKHGGWSNQYATRLWRRGQVRVSDSLVHEEFVTESEKGRIGEKIYHYSYLTMHDYFERFNKYTTLGAQEYYRRGKRVNSLQIVLNPIFKFIRMYIIRLGFLDGIEGFTIASTSAMYSMIKYFKLREMYKTDAYKG</sequence>
<dbReference type="RefSeq" id="WP_281837077.1">
    <property type="nucleotide sequence ID" value="NZ_BSDY01000018.1"/>
</dbReference>
<name>A0A9W6GNY7_9FUSO</name>
<dbReference type="InterPro" id="IPR001173">
    <property type="entry name" value="Glyco_trans_2-like"/>
</dbReference>
<dbReference type="SUPFAM" id="SSF53448">
    <property type="entry name" value="Nucleotide-diphospho-sugar transferases"/>
    <property type="match status" value="1"/>
</dbReference>
<dbReference type="Proteomes" id="UP001144471">
    <property type="component" value="Unassembled WGS sequence"/>
</dbReference>